<gene>
    <name evidence="1" type="ORF">FTRO_0120040</name>
</gene>
<proteinExistence type="predicted"/>
<accession>A0A3F3HDA8</accession>
<dbReference type="AlphaFoldDB" id="A0A3F3HDA8"/>
<sequence>MAVVVKWLTHWFVDPACEGSIPFYRPNKVFILYIALVAELADALDSKSSGGNTVWVRLPPRA</sequence>
<dbReference type="AntiFam" id="ANF00015">
    <property type="entry name" value="tRNA translation"/>
</dbReference>
<evidence type="ECO:0000313" key="1">
    <source>
        <dbReference type="EMBL" id="GAP04900.1"/>
    </source>
</evidence>
<organism evidence="1">
    <name type="scientific">Fructobacillus tropaeoli</name>
    <dbReference type="NCBI Taxonomy" id="709323"/>
    <lineage>
        <taxon>Bacteria</taxon>
        <taxon>Bacillati</taxon>
        <taxon>Bacillota</taxon>
        <taxon>Bacilli</taxon>
        <taxon>Lactobacillales</taxon>
        <taxon>Lactobacillaceae</taxon>
        <taxon>Fructobacillus</taxon>
    </lineage>
</organism>
<name>A0A3F3HDA8_9LACO</name>
<dbReference type="Proteomes" id="UP000064514">
    <property type="component" value="Unassembled WGS sequence"/>
</dbReference>
<protein>
    <submittedName>
        <fullName evidence="1">Uncharacterized protein</fullName>
    </submittedName>
</protein>
<reference evidence="1" key="1">
    <citation type="journal article" date="2015" name="BMC Genomics">
        <title>Comparative genomics of Fructobacillus spp. and Leuconostoc spp. reveals niche-specific evolution of Fructobacillus spp.</title>
        <authorList>
            <person name="Endo A."/>
            <person name="Tanizawa Y."/>
            <person name="Tanaka N."/>
            <person name="Maeno S."/>
            <person name="Kumar H."/>
            <person name="Shiwa Y."/>
            <person name="Okada S."/>
            <person name="Yoshikawa H."/>
            <person name="Dicks L."/>
            <person name="Nakagawa J."/>
            <person name="Arita M."/>
        </authorList>
    </citation>
    <scope>NUCLEOTIDE SEQUENCE [LARGE SCALE GENOMIC DNA]</scope>
    <source>
        <strain evidence="1">F214-1</strain>
    </source>
</reference>
<dbReference type="EMBL" id="DF968089">
    <property type="protein sequence ID" value="GAP04900.1"/>
    <property type="molecule type" value="Genomic_DNA"/>
</dbReference>